<evidence type="ECO:0000313" key="2">
    <source>
        <dbReference type="EMBL" id="KAF6832099.1"/>
    </source>
</evidence>
<comment type="caution">
    <text evidence="2">The sequence shown here is derived from an EMBL/GenBank/DDBJ whole genome shotgun (WGS) entry which is preliminary data.</text>
</comment>
<dbReference type="EMBL" id="WIGO01000073">
    <property type="protein sequence ID" value="KAF6832099.1"/>
    <property type="molecule type" value="Genomic_DNA"/>
</dbReference>
<name>A0A8H6NG23_9PEZI</name>
<organism evidence="2 3">
    <name type="scientific">Colletotrichum plurivorum</name>
    <dbReference type="NCBI Taxonomy" id="2175906"/>
    <lineage>
        <taxon>Eukaryota</taxon>
        <taxon>Fungi</taxon>
        <taxon>Dikarya</taxon>
        <taxon>Ascomycota</taxon>
        <taxon>Pezizomycotina</taxon>
        <taxon>Sordariomycetes</taxon>
        <taxon>Hypocreomycetidae</taxon>
        <taxon>Glomerellales</taxon>
        <taxon>Glomerellaceae</taxon>
        <taxon>Colletotrichum</taxon>
        <taxon>Colletotrichum orchidearum species complex</taxon>
    </lineage>
</organism>
<sequence length="77" mass="8261">MGSADGSTRLPDTPGEQGHLIKHDNKSRSGKVSRGLFWTTGSTIVEAAVGTWRTEYGGSPGDIRDIQPRQMADAMTD</sequence>
<keyword evidence="3" id="KW-1185">Reference proteome</keyword>
<proteinExistence type="predicted"/>
<accession>A0A8H6NG23</accession>
<dbReference type="AlphaFoldDB" id="A0A8H6NG23"/>
<reference evidence="2" key="1">
    <citation type="journal article" date="2020" name="Phytopathology">
        <title>Genome Sequence Resources of Colletotrichum truncatum, C. plurivorum, C. musicola, and C. sojae: Four Species Pathogenic to Soybean (Glycine max).</title>
        <authorList>
            <person name="Rogerio F."/>
            <person name="Boufleur T.R."/>
            <person name="Ciampi-Guillardi M."/>
            <person name="Sukno S.A."/>
            <person name="Thon M.R."/>
            <person name="Massola Junior N.S."/>
            <person name="Baroncelli R."/>
        </authorList>
    </citation>
    <scope>NUCLEOTIDE SEQUENCE</scope>
    <source>
        <strain evidence="2">LFN00145</strain>
    </source>
</reference>
<protein>
    <submittedName>
        <fullName evidence="2">Uncharacterized protein</fullName>
    </submittedName>
</protein>
<evidence type="ECO:0000256" key="1">
    <source>
        <dbReference type="SAM" id="MobiDB-lite"/>
    </source>
</evidence>
<dbReference type="Proteomes" id="UP000654918">
    <property type="component" value="Unassembled WGS sequence"/>
</dbReference>
<gene>
    <name evidence="2" type="ORF">CPLU01_06345</name>
</gene>
<evidence type="ECO:0000313" key="3">
    <source>
        <dbReference type="Proteomes" id="UP000654918"/>
    </source>
</evidence>
<feature type="region of interest" description="Disordered" evidence="1">
    <location>
        <begin position="1"/>
        <end position="34"/>
    </location>
</feature>
<feature type="region of interest" description="Disordered" evidence="1">
    <location>
        <begin position="56"/>
        <end position="77"/>
    </location>
</feature>